<organism evidence="1">
    <name type="scientific">Tetraodon nigroviridis</name>
    <name type="common">Spotted green pufferfish</name>
    <name type="synonym">Chelonodon nigroviridis</name>
    <dbReference type="NCBI Taxonomy" id="99883"/>
    <lineage>
        <taxon>Eukaryota</taxon>
        <taxon>Metazoa</taxon>
        <taxon>Chordata</taxon>
        <taxon>Craniata</taxon>
        <taxon>Vertebrata</taxon>
        <taxon>Euteleostomi</taxon>
        <taxon>Actinopterygii</taxon>
        <taxon>Neopterygii</taxon>
        <taxon>Teleostei</taxon>
        <taxon>Neoteleostei</taxon>
        <taxon>Acanthomorphata</taxon>
        <taxon>Eupercaria</taxon>
        <taxon>Tetraodontiformes</taxon>
        <taxon>Tetradontoidea</taxon>
        <taxon>Tetraodontidae</taxon>
        <taxon>Tetraodon</taxon>
    </lineage>
</organism>
<protein>
    <submittedName>
        <fullName evidence="1">(spotted green pufferfish) hypothetical protein</fullName>
    </submittedName>
</protein>
<gene>
    <name evidence="1" type="ORF">GSTENG00001401001</name>
</gene>
<dbReference type="KEGG" id="tng:GSTEN00001401G001"/>
<accession>Q4TFX6</accession>
<feature type="non-terminal residue" evidence="1">
    <location>
        <position position="29"/>
    </location>
</feature>
<reference evidence="1" key="2">
    <citation type="submission" date="2004-02" db="EMBL/GenBank/DDBJ databases">
        <authorList>
            <consortium name="Genoscope"/>
            <consortium name="Whitehead Institute Centre for Genome Research"/>
        </authorList>
    </citation>
    <scope>NUCLEOTIDE SEQUENCE</scope>
</reference>
<proteinExistence type="predicted"/>
<dbReference type="AlphaFoldDB" id="Q4TFX6"/>
<evidence type="ECO:0000313" key="1">
    <source>
        <dbReference type="EMBL" id="CAF88206.1"/>
    </source>
</evidence>
<reference evidence="1" key="1">
    <citation type="journal article" date="2004" name="Nature">
        <title>Genome duplication in the teleost fish Tetraodon nigroviridis reveals the early vertebrate proto-karyotype.</title>
        <authorList>
            <person name="Jaillon O."/>
            <person name="Aury J.-M."/>
            <person name="Brunet F."/>
            <person name="Petit J.-L."/>
            <person name="Stange-Thomann N."/>
            <person name="Mauceli E."/>
            <person name="Bouneau L."/>
            <person name="Fischer C."/>
            <person name="Ozouf-Costaz C."/>
            <person name="Bernot A."/>
            <person name="Nicaud S."/>
            <person name="Jaffe D."/>
            <person name="Fisher S."/>
            <person name="Lutfalla G."/>
            <person name="Dossat C."/>
            <person name="Segurens B."/>
            <person name="Dasilva C."/>
            <person name="Salanoubat M."/>
            <person name="Levy M."/>
            <person name="Boudet N."/>
            <person name="Castellano S."/>
            <person name="Anthouard V."/>
            <person name="Jubin C."/>
            <person name="Castelli V."/>
            <person name="Katinka M."/>
            <person name="Vacherie B."/>
            <person name="Biemont C."/>
            <person name="Skalli Z."/>
            <person name="Cattolico L."/>
            <person name="Poulain J."/>
            <person name="De Berardinis V."/>
            <person name="Cruaud C."/>
            <person name="Duprat S."/>
            <person name="Brottier P."/>
            <person name="Coutanceau J.-P."/>
            <person name="Gouzy J."/>
            <person name="Parra G."/>
            <person name="Lardier G."/>
            <person name="Chapple C."/>
            <person name="McKernan K.J."/>
            <person name="McEwan P."/>
            <person name="Bosak S."/>
            <person name="Kellis M."/>
            <person name="Volff J.-N."/>
            <person name="Guigo R."/>
            <person name="Zody M.C."/>
            <person name="Mesirov J."/>
            <person name="Lindblad-Toh K."/>
            <person name="Birren B."/>
            <person name="Nusbaum C."/>
            <person name="Kahn D."/>
            <person name="Robinson-Rechavi M."/>
            <person name="Laudet V."/>
            <person name="Schachter V."/>
            <person name="Quetier F."/>
            <person name="Saurin W."/>
            <person name="Scarpelli C."/>
            <person name="Wincker P."/>
            <person name="Lander E.S."/>
            <person name="Weissenbach J."/>
            <person name="Roest Crollius H."/>
        </authorList>
    </citation>
    <scope>NUCLEOTIDE SEQUENCE [LARGE SCALE GENOMIC DNA]</scope>
</reference>
<feature type="non-terminal residue" evidence="1">
    <location>
        <position position="1"/>
    </location>
</feature>
<name>Q4TFX6_TETNG</name>
<dbReference type="EMBL" id="CAAE01004125">
    <property type="protein sequence ID" value="CAF88206.1"/>
    <property type="molecule type" value="Genomic_DNA"/>
</dbReference>
<sequence length="29" mass="3093">LLTCVPRTVEEIEAFMAEPAKAFGPVDGT</sequence>
<comment type="caution">
    <text evidence="1">The sequence shown here is derived from an EMBL/GenBank/DDBJ whole genome shotgun (WGS) entry which is preliminary data.</text>
</comment>